<dbReference type="OrthoDB" id="1584384at2759"/>
<keyword evidence="5" id="KW-0963">Cytoplasm</keyword>
<dbReference type="WBParaSite" id="SBAD_0000607001-mRNA-1">
    <property type="protein sequence ID" value="SBAD_0000607001-mRNA-1"/>
    <property type="gene ID" value="SBAD_0000607001"/>
</dbReference>
<dbReference type="GO" id="GO:0019776">
    <property type="term" value="F:Atg8-family ligase activity"/>
    <property type="evidence" value="ECO:0007669"/>
    <property type="project" value="TreeGrafter"/>
</dbReference>
<name>A0A183IQE0_9BILA</name>
<evidence type="ECO:0000256" key="5">
    <source>
        <dbReference type="ARBA" id="ARBA00022490"/>
    </source>
</evidence>
<comment type="subcellular location">
    <subcellularLocation>
        <location evidence="1">Cytoplasm</location>
    </subcellularLocation>
</comment>
<keyword evidence="11" id="KW-1185">Reference proteome</keyword>
<evidence type="ECO:0000256" key="6">
    <source>
        <dbReference type="ARBA" id="ARBA00022786"/>
    </source>
</evidence>
<evidence type="ECO:0000313" key="12">
    <source>
        <dbReference type="WBParaSite" id="SBAD_0000607001-mRNA-1"/>
    </source>
</evidence>
<dbReference type="PANTHER" id="PTHR12866">
    <property type="entry name" value="UBIQUITIN-LIKE-CONJUGATING ENZYME ATG3"/>
    <property type="match status" value="1"/>
</dbReference>
<dbReference type="AlphaFoldDB" id="A0A183IQE0"/>
<dbReference type="GO" id="GO:0000407">
    <property type="term" value="C:phagophore assembly site"/>
    <property type="evidence" value="ECO:0007669"/>
    <property type="project" value="TreeGrafter"/>
</dbReference>
<dbReference type="GO" id="GO:0000422">
    <property type="term" value="P:autophagy of mitochondrion"/>
    <property type="evidence" value="ECO:0007669"/>
    <property type="project" value="TreeGrafter"/>
</dbReference>
<reference evidence="10 11" key="2">
    <citation type="submission" date="2018-11" db="EMBL/GenBank/DDBJ databases">
        <authorList>
            <consortium name="Pathogen Informatics"/>
        </authorList>
    </citation>
    <scope>NUCLEOTIDE SEQUENCE [LARGE SCALE GENOMIC DNA]</scope>
</reference>
<dbReference type="EMBL" id="UZAM01009284">
    <property type="protein sequence ID" value="VDP08432.1"/>
    <property type="molecule type" value="Genomic_DNA"/>
</dbReference>
<dbReference type="GO" id="GO:0015031">
    <property type="term" value="P:protein transport"/>
    <property type="evidence" value="ECO:0007669"/>
    <property type="project" value="UniProtKB-KW"/>
</dbReference>
<dbReference type="Proteomes" id="UP000270296">
    <property type="component" value="Unassembled WGS sequence"/>
</dbReference>
<evidence type="ECO:0000256" key="2">
    <source>
        <dbReference type="ARBA" id="ARBA00007683"/>
    </source>
</evidence>
<evidence type="ECO:0000256" key="8">
    <source>
        <dbReference type="ARBA" id="ARBA00023006"/>
    </source>
</evidence>
<evidence type="ECO:0000313" key="10">
    <source>
        <dbReference type="EMBL" id="VDP08432.1"/>
    </source>
</evidence>
<keyword evidence="6" id="KW-0833">Ubl conjugation pathway</keyword>
<dbReference type="GO" id="GO:0044804">
    <property type="term" value="P:nucleophagy"/>
    <property type="evidence" value="ECO:0007669"/>
    <property type="project" value="TreeGrafter"/>
</dbReference>
<keyword evidence="4" id="KW-0813">Transport</keyword>
<evidence type="ECO:0000256" key="9">
    <source>
        <dbReference type="ARBA" id="ARBA00034553"/>
    </source>
</evidence>
<dbReference type="GO" id="GO:0000045">
    <property type="term" value="P:autophagosome assembly"/>
    <property type="evidence" value="ECO:0007669"/>
    <property type="project" value="TreeGrafter"/>
</dbReference>
<gene>
    <name evidence="10" type="ORF">SBAD_LOCUS5837</name>
</gene>
<dbReference type="GO" id="GO:0005829">
    <property type="term" value="C:cytosol"/>
    <property type="evidence" value="ECO:0007669"/>
    <property type="project" value="TreeGrafter"/>
</dbReference>
<sequence length="110" mass="13011">MEEKDETLVRSISENIYKTRTYDLNITYDKYYQVPRMWLCGYDERRKLLSVEKMYEDFSEDHARKTLTVESHPHISGPPMASIHPCRHAVVIKRLAETLEENGKALEVHQ</sequence>
<dbReference type="Gene3D" id="3.30.1460.50">
    <property type="match status" value="1"/>
</dbReference>
<evidence type="ECO:0000256" key="4">
    <source>
        <dbReference type="ARBA" id="ARBA00022448"/>
    </source>
</evidence>
<keyword evidence="7" id="KW-0653">Protein transport</keyword>
<accession>A0A183IQE0</accession>
<evidence type="ECO:0000256" key="3">
    <source>
        <dbReference type="ARBA" id="ARBA00017573"/>
    </source>
</evidence>
<dbReference type="InterPro" id="IPR007135">
    <property type="entry name" value="Atg3/Atg10"/>
</dbReference>
<comment type="similarity">
    <text evidence="2">Belongs to the ATG3 family.</text>
</comment>
<evidence type="ECO:0000256" key="7">
    <source>
        <dbReference type="ARBA" id="ARBA00022927"/>
    </source>
</evidence>
<dbReference type="Pfam" id="PF03987">
    <property type="entry name" value="Autophagy_act_C"/>
    <property type="match status" value="1"/>
</dbReference>
<evidence type="ECO:0000313" key="11">
    <source>
        <dbReference type="Proteomes" id="UP000270296"/>
    </source>
</evidence>
<dbReference type="PANTHER" id="PTHR12866:SF2">
    <property type="entry name" value="UBIQUITIN-LIKE-CONJUGATING ENZYME ATG3"/>
    <property type="match status" value="1"/>
</dbReference>
<reference evidence="12" key="1">
    <citation type="submission" date="2016-06" db="UniProtKB">
        <authorList>
            <consortium name="WormBaseParasite"/>
        </authorList>
    </citation>
    <scope>IDENTIFICATION</scope>
</reference>
<evidence type="ECO:0000256" key="1">
    <source>
        <dbReference type="ARBA" id="ARBA00004496"/>
    </source>
</evidence>
<keyword evidence="8" id="KW-0072">Autophagy</keyword>
<proteinExistence type="inferred from homology"/>
<dbReference type="GO" id="GO:0061723">
    <property type="term" value="P:glycophagy"/>
    <property type="evidence" value="ECO:0007669"/>
    <property type="project" value="TreeGrafter"/>
</dbReference>
<organism evidence="12">
    <name type="scientific">Soboliphyme baturini</name>
    <dbReference type="NCBI Taxonomy" id="241478"/>
    <lineage>
        <taxon>Eukaryota</taxon>
        <taxon>Metazoa</taxon>
        <taxon>Ecdysozoa</taxon>
        <taxon>Nematoda</taxon>
        <taxon>Enoplea</taxon>
        <taxon>Dorylaimia</taxon>
        <taxon>Dioctophymatida</taxon>
        <taxon>Dioctophymatoidea</taxon>
        <taxon>Soboliphymatidae</taxon>
        <taxon>Soboliphyme</taxon>
    </lineage>
</organism>
<protein>
    <recommendedName>
        <fullName evidence="3">Ubiquitin-like-conjugating enzyme ATG3</fullName>
    </recommendedName>
    <alternativeName>
        <fullName evidence="9">Autophagy-related protein 3</fullName>
    </alternativeName>
</protein>